<dbReference type="PANTHER" id="PTHR31400:SF1">
    <property type="entry name" value="PROTEIN GUCD1"/>
    <property type="match status" value="1"/>
</dbReference>
<dbReference type="InterPro" id="IPR018616">
    <property type="entry name" value="GUCD1"/>
</dbReference>
<organism evidence="2 3">
    <name type="scientific">Toxoplasma gondii GAB2-2007-GAL-DOM2</name>
    <dbReference type="NCBI Taxonomy" id="1130820"/>
    <lineage>
        <taxon>Eukaryota</taxon>
        <taxon>Sar</taxon>
        <taxon>Alveolata</taxon>
        <taxon>Apicomplexa</taxon>
        <taxon>Conoidasida</taxon>
        <taxon>Coccidia</taxon>
        <taxon>Eucoccidiorida</taxon>
        <taxon>Eimeriorina</taxon>
        <taxon>Sarcocystidae</taxon>
        <taxon>Toxoplasma</taxon>
    </lineage>
</organism>
<dbReference type="Proteomes" id="UP000028837">
    <property type="component" value="Unassembled WGS sequence"/>
</dbReference>
<dbReference type="OrthoDB" id="206796at2759"/>
<evidence type="ECO:0000313" key="3">
    <source>
        <dbReference type="Proteomes" id="UP000028837"/>
    </source>
</evidence>
<dbReference type="PANTHER" id="PTHR31400">
    <property type="entry name" value="GUANYLYL CYCLASE DOMAIN CONTAINING PROTEIN 1 GUCD1"/>
    <property type="match status" value="1"/>
</dbReference>
<reference evidence="2 3" key="1">
    <citation type="submission" date="2014-02" db="EMBL/GenBank/DDBJ databases">
        <authorList>
            <person name="Sibley D."/>
            <person name="Venepally P."/>
            <person name="Karamycheva S."/>
            <person name="Hadjithomas M."/>
            <person name="Khan A."/>
            <person name="Brunk B."/>
            <person name="Roos D."/>
            <person name="Caler E."/>
            <person name="Lorenzi H."/>
        </authorList>
    </citation>
    <scope>NUCLEOTIDE SEQUENCE [LARGE SCALE GENOMIC DNA]</scope>
    <source>
        <strain evidence="2 3">GAB2-2007-GAL-DOM2</strain>
    </source>
</reference>
<sequence length="542" mass="59300">MSMTGKSRRGRSVIDFRTTAGNTTAGKLPCGGTCAMNSMLQGVLVSTSVMAASGDESCPEFEWLGQQNDNDCGLTCVRMVLRILRRVRTSSSTARSVCGICEYDASPDLNFTQDASLLMRTNPLGTKRVFDVRGKRGAMPRQDMCAVGGEDSIDLDCDETLVCSLRKHAQKSTAYSRSSTQQEKSASTCQRDPPSEKRQVGCVTRTLGSLANEDIRELAGVPFDAILAQRREETCRLWQRLSVGAWTVDLFLLLLHLGLGASCLFATVCEGFNAMHVHRPFYKDAEAEEQQRVDRQFSLVRQAGGVVLNRSFSALELREFLKTEGVIICLVHRKIVDAYLSVMKSRLVRSKQEASTLRAYARQAATSATNQEYEGHFVVLVGVRKAVEPCTSTPDELCSSPFPPNHSATGPSTRNSTAHSANLSVSNGENGVLAGARNCDLSTGSACNAQGTQTHQRYWLRHRSKETGKVKVTGSVQGTAGEIDAAEWDYFFLDPAEPGMQIVDEDVLTLARKAAGTDEDLIFIYTKGFIDINRFQTTFSTA</sequence>
<feature type="compositionally biased region" description="Polar residues" evidence="1">
    <location>
        <begin position="406"/>
        <end position="422"/>
    </location>
</feature>
<accession>A0A086K6N3</accession>
<protein>
    <submittedName>
        <fullName evidence="2">Guanylylate cyclase</fullName>
    </submittedName>
</protein>
<evidence type="ECO:0000256" key="1">
    <source>
        <dbReference type="SAM" id="MobiDB-lite"/>
    </source>
</evidence>
<dbReference type="AlphaFoldDB" id="A0A086K6N3"/>
<feature type="region of interest" description="Disordered" evidence="1">
    <location>
        <begin position="174"/>
        <end position="197"/>
    </location>
</feature>
<dbReference type="Pfam" id="PF09778">
    <property type="entry name" value="Guanylate_cyc_2"/>
    <property type="match status" value="1"/>
</dbReference>
<dbReference type="EMBL" id="AHZU02000798">
    <property type="protein sequence ID" value="KFG40051.1"/>
    <property type="molecule type" value="Genomic_DNA"/>
</dbReference>
<proteinExistence type="predicted"/>
<dbReference type="VEuPathDB" id="ToxoDB:TGDOM2_286130"/>
<comment type="caution">
    <text evidence="2">The sequence shown here is derived from an EMBL/GenBank/DDBJ whole genome shotgun (WGS) entry which is preliminary data.</text>
</comment>
<evidence type="ECO:0000313" key="2">
    <source>
        <dbReference type="EMBL" id="KFG40051.1"/>
    </source>
</evidence>
<feature type="compositionally biased region" description="Polar residues" evidence="1">
    <location>
        <begin position="174"/>
        <end position="190"/>
    </location>
</feature>
<gene>
    <name evidence="2" type="ORF">TGDOM2_286130</name>
</gene>
<name>A0A086K6N3_TOXGO</name>
<feature type="region of interest" description="Disordered" evidence="1">
    <location>
        <begin position="394"/>
        <end position="422"/>
    </location>
</feature>